<dbReference type="PIRSF" id="PIRSF005739">
    <property type="entry name" value="O-mtase"/>
    <property type="match status" value="1"/>
</dbReference>
<evidence type="ECO:0000259" key="6">
    <source>
        <dbReference type="Pfam" id="PF08100"/>
    </source>
</evidence>
<sequence>MGCNYEENPLSKCSPQQAEDNACLSAMLLSFSPMVYSAVLNAALELNLFQIIAKASPLCVSASEIASQLPTQHKELPRRLDRMLCLLASHSLLTCSTRINEDGAMERVFELSLAGKFFLNDQTNGSVALFSTFVSHRTVADAFQNFKEVLLDCDKGLYMKVHGMPVYQGIQTYPAWNRTFNEAMANMCTMEMRKILETYQGFEGTPLLVDVGGGVGQSLNMIISRYPSIKGINFDLPPVIQQAPSYPGIQHVEGDMFESVPKGDVILLKAVLHNWTDENCLKVLNNCYKALSPNGKVVVVDLIVPETIQCIDTDKMVTGFDNLMFLDGGSERTEKEFKNLCQRSGFSSFQVVCRAFTALGVMEFYK</sequence>
<name>A0A8B8MG27_ABRPR</name>
<dbReference type="GO" id="GO:0008757">
    <property type="term" value="F:S-adenosylmethionine-dependent methyltransferase activity"/>
    <property type="evidence" value="ECO:0007669"/>
    <property type="project" value="UniProtKB-ARBA"/>
</dbReference>
<dbReference type="GeneID" id="113873560"/>
<dbReference type="RefSeq" id="XP_027367520.1">
    <property type="nucleotide sequence ID" value="XM_027511719.1"/>
</dbReference>
<keyword evidence="7" id="KW-1185">Reference proteome</keyword>
<dbReference type="PANTHER" id="PTHR11746">
    <property type="entry name" value="O-METHYLTRANSFERASE"/>
    <property type="match status" value="1"/>
</dbReference>
<dbReference type="SUPFAM" id="SSF53335">
    <property type="entry name" value="S-adenosyl-L-methionine-dependent methyltransferases"/>
    <property type="match status" value="1"/>
</dbReference>
<reference evidence="7" key="1">
    <citation type="journal article" date="2019" name="Toxins">
        <title>Detection of Abrin-Like and Prepropulchellin-Like Toxin Genes and Transcripts Using Whole Genome Sequencing and Full-Length Transcript Sequencing of Abrus precatorius.</title>
        <authorList>
            <person name="Hovde B.T."/>
            <person name="Daligault H.E."/>
            <person name="Hanschen E.R."/>
            <person name="Kunde Y.A."/>
            <person name="Johnson M.B."/>
            <person name="Starkenburg S.R."/>
            <person name="Johnson S.L."/>
        </authorList>
    </citation>
    <scope>NUCLEOTIDE SEQUENCE [LARGE SCALE GENOMIC DNA]</scope>
</reference>
<dbReference type="InterPro" id="IPR012967">
    <property type="entry name" value="COMT_dimerisation"/>
</dbReference>
<organism evidence="7 8">
    <name type="scientific">Abrus precatorius</name>
    <name type="common">Indian licorice</name>
    <name type="synonym">Glycine abrus</name>
    <dbReference type="NCBI Taxonomy" id="3816"/>
    <lineage>
        <taxon>Eukaryota</taxon>
        <taxon>Viridiplantae</taxon>
        <taxon>Streptophyta</taxon>
        <taxon>Embryophyta</taxon>
        <taxon>Tracheophyta</taxon>
        <taxon>Spermatophyta</taxon>
        <taxon>Magnoliopsida</taxon>
        <taxon>eudicotyledons</taxon>
        <taxon>Gunneridae</taxon>
        <taxon>Pentapetalae</taxon>
        <taxon>rosids</taxon>
        <taxon>fabids</taxon>
        <taxon>Fabales</taxon>
        <taxon>Fabaceae</taxon>
        <taxon>Papilionoideae</taxon>
        <taxon>50 kb inversion clade</taxon>
        <taxon>NPAAA clade</taxon>
        <taxon>indigoferoid/millettioid clade</taxon>
        <taxon>Abreae</taxon>
        <taxon>Abrus</taxon>
    </lineage>
</organism>
<accession>A0A8B8MG27</accession>
<dbReference type="CDD" id="cd02440">
    <property type="entry name" value="AdoMet_MTases"/>
    <property type="match status" value="1"/>
</dbReference>
<feature type="domain" description="O-methyltransferase dimerisation" evidence="6">
    <location>
        <begin position="34"/>
        <end position="120"/>
    </location>
</feature>
<evidence type="ECO:0000259" key="5">
    <source>
        <dbReference type="Pfam" id="PF00891"/>
    </source>
</evidence>
<dbReference type="InterPro" id="IPR036388">
    <property type="entry name" value="WH-like_DNA-bd_sf"/>
</dbReference>
<dbReference type="GO" id="GO:0046983">
    <property type="term" value="F:protein dimerization activity"/>
    <property type="evidence" value="ECO:0007669"/>
    <property type="project" value="InterPro"/>
</dbReference>
<dbReference type="Proteomes" id="UP000694853">
    <property type="component" value="Unplaced"/>
</dbReference>
<proteinExistence type="predicted"/>
<reference evidence="8" key="2">
    <citation type="submission" date="2025-08" db="UniProtKB">
        <authorList>
            <consortium name="RefSeq"/>
        </authorList>
    </citation>
    <scope>IDENTIFICATION</scope>
    <source>
        <tissue evidence="8">Young leaves</tissue>
    </source>
</reference>
<evidence type="ECO:0000256" key="1">
    <source>
        <dbReference type="ARBA" id="ARBA00022603"/>
    </source>
</evidence>
<gene>
    <name evidence="8" type="primary">LOC113873560</name>
</gene>
<dbReference type="FunFam" id="1.10.10.10:FF:000357">
    <property type="entry name" value="Caffeic acid 3-O-methyltransferase"/>
    <property type="match status" value="1"/>
</dbReference>
<evidence type="ECO:0000313" key="7">
    <source>
        <dbReference type="Proteomes" id="UP000694853"/>
    </source>
</evidence>
<dbReference type="GO" id="GO:0008171">
    <property type="term" value="F:O-methyltransferase activity"/>
    <property type="evidence" value="ECO:0007669"/>
    <property type="project" value="InterPro"/>
</dbReference>
<dbReference type="SUPFAM" id="SSF46785">
    <property type="entry name" value="Winged helix' DNA-binding domain"/>
    <property type="match status" value="1"/>
</dbReference>
<feature type="domain" description="O-methyltransferase C-terminal" evidence="5">
    <location>
        <begin position="150"/>
        <end position="347"/>
    </location>
</feature>
<dbReference type="InterPro" id="IPR029063">
    <property type="entry name" value="SAM-dependent_MTases_sf"/>
</dbReference>
<feature type="active site" description="Proton acceptor" evidence="4">
    <location>
        <position position="273"/>
    </location>
</feature>
<dbReference type="InterPro" id="IPR016461">
    <property type="entry name" value="COMT-like"/>
</dbReference>
<dbReference type="InterPro" id="IPR036390">
    <property type="entry name" value="WH_DNA-bd_sf"/>
</dbReference>
<keyword evidence="3" id="KW-0949">S-adenosyl-L-methionine</keyword>
<dbReference type="Pfam" id="PF08100">
    <property type="entry name" value="Dimerisation"/>
    <property type="match status" value="1"/>
</dbReference>
<dbReference type="AlphaFoldDB" id="A0A8B8MG27"/>
<dbReference type="InterPro" id="IPR001077">
    <property type="entry name" value="COMT_C"/>
</dbReference>
<evidence type="ECO:0000313" key="8">
    <source>
        <dbReference type="RefSeq" id="XP_027367520.1"/>
    </source>
</evidence>
<protein>
    <submittedName>
        <fullName evidence="8">Isoliquiritigenin 2'-O-methyltransferase-like</fullName>
    </submittedName>
</protein>
<evidence type="ECO:0000256" key="4">
    <source>
        <dbReference type="PIRSR" id="PIRSR005739-1"/>
    </source>
</evidence>
<dbReference type="Gene3D" id="1.10.10.10">
    <property type="entry name" value="Winged helix-like DNA-binding domain superfamily/Winged helix DNA-binding domain"/>
    <property type="match status" value="1"/>
</dbReference>
<dbReference type="OrthoDB" id="1606438at2759"/>
<keyword evidence="2" id="KW-0808">Transferase</keyword>
<keyword evidence="1" id="KW-0489">Methyltransferase</keyword>
<dbReference type="PROSITE" id="PS51683">
    <property type="entry name" value="SAM_OMT_II"/>
    <property type="match status" value="1"/>
</dbReference>
<dbReference type="Gene3D" id="3.40.50.150">
    <property type="entry name" value="Vaccinia Virus protein VP39"/>
    <property type="match status" value="1"/>
</dbReference>
<evidence type="ECO:0000256" key="3">
    <source>
        <dbReference type="ARBA" id="ARBA00022691"/>
    </source>
</evidence>
<dbReference type="Pfam" id="PF00891">
    <property type="entry name" value="Methyltransf_2"/>
    <property type="match status" value="1"/>
</dbReference>
<dbReference type="KEGG" id="aprc:113873560"/>
<dbReference type="GO" id="GO:0032259">
    <property type="term" value="P:methylation"/>
    <property type="evidence" value="ECO:0007669"/>
    <property type="project" value="UniProtKB-KW"/>
</dbReference>
<evidence type="ECO:0000256" key="2">
    <source>
        <dbReference type="ARBA" id="ARBA00022679"/>
    </source>
</evidence>